<keyword evidence="2" id="KW-1185">Reference proteome</keyword>
<evidence type="ECO:0000313" key="1">
    <source>
        <dbReference type="EMBL" id="CAI6332074.1"/>
    </source>
</evidence>
<gene>
    <name evidence="1" type="ORF">PDIGIT_LOCUS5103</name>
</gene>
<organism evidence="1 2">
    <name type="scientific">Periconia digitata</name>
    <dbReference type="NCBI Taxonomy" id="1303443"/>
    <lineage>
        <taxon>Eukaryota</taxon>
        <taxon>Fungi</taxon>
        <taxon>Dikarya</taxon>
        <taxon>Ascomycota</taxon>
        <taxon>Pezizomycotina</taxon>
        <taxon>Dothideomycetes</taxon>
        <taxon>Pleosporomycetidae</taxon>
        <taxon>Pleosporales</taxon>
        <taxon>Massarineae</taxon>
        <taxon>Periconiaceae</taxon>
        <taxon>Periconia</taxon>
    </lineage>
</organism>
<sequence length="58" mass="6534">MIAVIYCDLDTVFISGSETCLFPDFLLSYTSFENSQNTMFSLGCMPDDCNSNDEFIEV</sequence>
<protein>
    <submittedName>
        <fullName evidence="1">Uncharacterized protein</fullName>
    </submittedName>
</protein>
<dbReference type="AlphaFoldDB" id="A0A9W4U9Y7"/>
<dbReference type="Proteomes" id="UP001152607">
    <property type="component" value="Unassembled WGS sequence"/>
</dbReference>
<name>A0A9W4U9Y7_9PLEO</name>
<dbReference type="EMBL" id="CAOQHR010000003">
    <property type="protein sequence ID" value="CAI6332074.1"/>
    <property type="molecule type" value="Genomic_DNA"/>
</dbReference>
<comment type="caution">
    <text evidence="1">The sequence shown here is derived from an EMBL/GenBank/DDBJ whole genome shotgun (WGS) entry which is preliminary data.</text>
</comment>
<accession>A0A9W4U9Y7</accession>
<reference evidence="1" key="1">
    <citation type="submission" date="2023-01" db="EMBL/GenBank/DDBJ databases">
        <authorList>
            <person name="Van Ghelder C."/>
            <person name="Rancurel C."/>
        </authorList>
    </citation>
    <scope>NUCLEOTIDE SEQUENCE</scope>
    <source>
        <strain evidence="1">CNCM I-4278</strain>
    </source>
</reference>
<evidence type="ECO:0000313" key="2">
    <source>
        <dbReference type="Proteomes" id="UP001152607"/>
    </source>
</evidence>
<proteinExistence type="predicted"/>